<evidence type="ECO:0000313" key="2">
    <source>
        <dbReference type="EMBL" id="TWU62359.1"/>
    </source>
</evidence>
<comment type="caution">
    <text evidence="2">The sequence shown here is derived from an EMBL/GenBank/DDBJ whole genome shotgun (WGS) entry which is preliminary data.</text>
</comment>
<reference evidence="2 3" key="1">
    <citation type="submission" date="2019-02" db="EMBL/GenBank/DDBJ databases">
        <title>Deep-cultivation of Planctomycetes and their phenomic and genomic characterization uncovers novel biology.</title>
        <authorList>
            <person name="Wiegand S."/>
            <person name="Jogler M."/>
            <person name="Boedeker C."/>
            <person name="Pinto D."/>
            <person name="Vollmers J."/>
            <person name="Rivas-Marin E."/>
            <person name="Kohn T."/>
            <person name="Peeters S.H."/>
            <person name="Heuer A."/>
            <person name="Rast P."/>
            <person name="Oberbeckmann S."/>
            <person name="Bunk B."/>
            <person name="Jeske O."/>
            <person name="Meyerdierks A."/>
            <person name="Storesund J.E."/>
            <person name="Kallscheuer N."/>
            <person name="Luecker S."/>
            <person name="Lage O.M."/>
            <person name="Pohl T."/>
            <person name="Merkel B.J."/>
            <person name="Hornburger P."/>
            <person name="Mueller R.-W."/>
            <person name="Bruemmer F."/>
            <person name="Labrenz M."/>
            <person name="Spormann A.M."/>
            <person name="Op Den Camp H."/>
            <person name="Overmann J."/>
            <person name="Amann R."/>
            <person name="Jetten M.S.M."/>
            <person name="Mascher T."/>
            <person name="Medema M.H."/>
            <person name="Devos D.P."/>
            <person name="Kaster A.-K."/>
            <person name="Ovreas L."/>
            <person name="Rohde M."/>
            <person name="Galperin M.Y."/>
            <person name="Jogler C."/>
        </authorList>
    </citation>
    <scope>NUCLEOTIDE SEQUENCE [LARGE SCALE GENOMIC DNA]</scope>
    <source>
        <strain evidence="2 3">V7</strain>
    </source>
</reference>
<keyword evidence="1" id="KW-0812">Transmembrane</keyword>
<proteinExistence type="predicted"/>
<name>A0A5C6FLM6_9PLAN</name>
<accession>A0A5C6FLM6</accession>
<dbReference type="AlphaFoldDB" id="A0A5C6FLM6"/>
<gene>
    <name evidence="2" type="ORF">V7x_40880</name>
</gene>
<protein>
    <submittedName>
        <fullName evidence="2">Uncharacterized protein</fullName>
    </submittedName>
</protein>
<organism evidence="2 3">
    <name type="scientific">Crateriforma conspicua</name>
    <dbReference type="NCBI Taxonomy" id="2527996"/>
    <lineage>
        <taxon>Bacteria</taxon>
        <taxon>Pseudomonadati</taxon>
        <taxon>Planctomycetota</taxon>
        <taxon>Planctomycetia</taxon>
        <taxon>Planctomycetales</taxon>
        <taxon>Planctomycetaceae</taxon>
        <taxon>Crateriforma</taxon>
    </lineage>
</organism>
<dbReference type="Proteomes" id="UP000316476">
    <property type="component" value="Unassembled WGS sequence"/>
</dbReference>
<evidence type="ECO:0000313" key="3">
    <source>
        <dbReference type="Proteomes" id="UP000316476"/>
    </source>
</evidence>
<keyword evidence="1" id="KW-0472">Membrane</keyword>
<evidence type="ECO:0000256" key="1">
    <source>
        <dbReference type="SAM" id="Phobius"/>
    </source>
</evidence>
<keyword evidence="1" id="KW-1133">Transmembrane helix</keyword>
<dbReference type="EMBL" id="SJPZ01000002">
    <property type="protein sequence ID" value="TWU62359.1"/>
    <property type="molecule type" value="Genomic_DNA"/>
</dbReference>
<feature type="transmembrane region" description="Helical" evidence="1">
    <location>
        <begin position="21"/>
        <end position="39"/>
    </location>
</feature>
<sequence length="714" mass="79962">MSKTHLKKRDRKEHRKRQSSIVFIVGTCYLTLIQFPELFSNSIVILIDVPEELVRYRVHERHGIRLHRLAIGNDKTIKDLVAEHGNHEQKAAFEQLPNATSRDGLGQTRGVGECAMKDLLAQPEVQAVIRELKNELKLKMRGVLSNARMSMFAGTGGGVASAAARLILDVAVDDLLDAGLVSVNVDVHLVGALTFSGVDGERTGKNSACSILDWIQEAKGKSGLAITVFCHELPLVGCDRKTRDRLIRGQYSAMQAADVQTSFDQERSNHSTKGPFGNFYTPRMAFFRDLPEPVRASNVAQEYLRDIDDLLAASDDERMIIDIDFATRVDPMERLDALNLAESVDVAFDDEELEEWLNDLIHEAVQQSDLQGQLTLPEERYVPLNKVSVLLDGDSSAPVALRERLTFARTALKRLDREIADRDYQQEEISLLIPKILKRAVKALRFLANSGNHQNRAARKHIRAVDEYATYAIEYFAITHEVDQLEAAESEIRSFESTASSRLERIRDAMLDCLRFDEDSLGEPAVDPLPFREVFQRIFEGIEDPSDSALSLTELLSGCAGTVSEHGLSQLVDSLDMTPESIAAAVVDTIETDGADTVMQSPPWGGFERAGEVKQFIIYPAARPDFMQALVKAHRDRHDPHIVTFAPTWVPTRTVVRLELWHCRSITDLLTRDYRKWMSDANNDPLRPLYITDASGLSNLPPDIAIPSQQRKGF</sequence>